<dbReference type="AlphaFoldDB" id="A0A423SIJ9"/>
<evidence type="ECO:0000259" key="4">
    <source>
        <dbReference type="Pfam" id="PF05175"/>
    </source>
</evidence>
<organism evidence="5 6">
    <name type="scientific">Penaeus vannamei</name>
    <name type="common">Whiteleg shrimp</name>
    <name type="synonym">Litopenaeus vannamei</name>
    <dbReference type="NCBI Taxonomy" id="6689"/>
    <lineage>
        <taxon>Eukaryota</taxon>
        <taxon>Metazoa</taxon>
        <taxon>Ecdysozoa</taxon>
        <taxon>Arthropoda</taxon>
        <taxon>Crustacea</taxon>
        <taxon>Multicrustacea</taxon>
        <taxon>Malacostraca</taxon>
        <taxon>Eumalacostraca</taxon>
        <taxon>Eucarida</taxon>
        <taxon>Decapoda</taxon>
        <taxon>Dendrobranchiata</taxon>
        <taxon>Penaeoidea</taxon>
        <taxon>Penaeidae</taxon>
        <taxon>Penaeus</taxon>
    </lineage>
</organism>
<sequence>MESSFGDLQGKVVADLGCGCGMLAIGTVMMGATVAFGFDIDGEALQICQENLEELEVPAIELIQTDVKLLGGDQSKFHKFFDTVVLNPPFGTKHNHGSDMEFLKVALDISKTAVYSLHKTATRSHIVKKAADWGVKMKVLAQLRYDLPSTYKFHKKKSIDIEVDFIRFSHK</sequence>
<evidence type="ECO:0000313" key="6">
    <source>
        <dbReference type="Proteomes" id="UP000283509"/>
    </source>
</evidence>
<dbReference type="OrthoDB" id="419617at2759"/>
<dbReference type="Pfam" id="PF05175">
    <property type="entry name" value="MTS"/>
    <property type="match status" value="1"/>
</dbReference>
<evidence type="ECO:0000256" key="3">
    <source>
        <dbReference type="SAM" id="Phobius"/>
    </source>
</evidence>
<dbReference type="InterPro" id="IPR051720">
    <property type="entry name" value="rRNA_MeTrfase/Polyamine_Synth"/>
</dbReference>
<reference evidence="5 6" key="1">
    <citation type="submission" date="2018-04" db="EMBL/GenBank/DDBJ databases">
        <authorList>
            <person name="Zhang X."/>
            <person name="Yuan J."/>
            <person name="Li F."/>
            <person name="Xiang J."/>
        </authorList>
    </citation>
    <scope>NUCLEOTIDE SEQUENCE [LARGE SCALE GENOMIC DNA]</scope>
    <source>
        <tissue evidence="5">Muscle</tissue>
    </source>
</reference>
<keyword evidence="5" id="KW-0489">Methyltransferase</keyword>
<evidence type="ECO:0000256" key="1">
    <source>
        <dbReference type="ARBA" id="ARBA00009741"/>
    </source>
</evidence>
<reference evidence="5 6" key="2">
    <citation type="submission" date="2019-01" db="EMBL/GenBank/DDBJ databases">
        <title>The decoding of complex shrimp genome reveals the adaptation for benthos swimmer, frequently molting mechanism and breeding impact on genome.</title>
        <authorList>
            <person name="Sun Y."/>
            <person name="Gao Y."/>
            <person name="Yu Y."/>
        </authorList>
    </citation>
    <scope>NUCLEOTIDE SEQUENCE [LARGE SCALE GENOMIC DNA]</scope>
    <source>
        <tissue evidence="5">Muscle</tissue>
    </source>
</reference>
<keyword evidence="5" id="KW-0808">Transferase</keyword>
<keyword evidence="6" id="KW-1185">Reference proteome</keyword>
<dbReference type="InterPro" id="IPR029063">
    <property type="entry name" value="SAM-dependent_MTases_sf"/>
</dbReference>
<protein>
    <recommendedName>
        <fullName evidence="2">Methyltransferase-like protein 5</fullName>
    </recommendedName>
</protein>
<keyword evidence="3" id="KW-0812">Transmembrane</keyword>
<comment type="similarity">
    <text evidence="1">Belongs to the methyltransferase superfamily. PrmA family.</text>
</comment>
<dbReference type="InterPro" id="IPR002052">
    <property type="entry name" value="DNA_methylase_N6_adenine_CS"/>
</dbReference>
<dbReference type="Proteomes" id="UP000283509">
    <property type="component" value="Unassembled WGS sequence"/>
</dbReference>
<evidence type="ECO:0000313" key="5">
    <source>
        <dbReference type="EMBL" id="ROT64088.1"/>
    </source>
</evidence>
<gene>
    <name evidence="5" type="ORF">C7M84_017992</name>
</gene>
<feature type="transmembrane region" description="Helical" evidence="3">
    <location>
        <begin position="12"/>
        <end position="38"/>
    </location>
</feature>
<dbReference type="GO" id="GO:0008988">
    <property type="term" value="F:rRNA (adenine-N6-)-methyltransferase activity"/>
    <property type="evidence" value="ECO:0007669"/>
    <property type="project" value="TreeGrafter"/>
</dbReference>
<dbReference type="STRING" id="6689.A0A423SIJ9"/>
<keyword evidence="3" id="KW-0472">Membrane</keyword>
<evidence type="ECO:0000256" key="2">
    <source>
        <dbReference type="ARBA" id="ARBA00041374"/>
    </source>
</evidence>
<dbReference type="PANTHER" id="PTHR23290">
    <property type="entry name" value="RRNA N6-ADENOSINE-METHYLTRANSFERASE METTL5"/>
    <property type="match status" value="1"/>
</dbReference>
<dbReference type="InterPro" id="IPR007848">
    <property type="entry name" value="Small_mtfrase_dom"/>
</dbReference>
<dbReference type="PANTHER" id="PTHR23290:SF0">
    <property type="entry name" value="RRNA N6-ADENOSINE-METHYLTRANSFERASE METTL5"/>
    <property type="match status" value="1"/>
</dbReference>
<dbReference type="SUPFAM" id="SSF53335">
    <property type="entry name" value="S-adenosyl-L-methionine-dependent methyltransferases"/>
    <property type="match status" value="1"/>
</dbReference>
<dbReference type="Gene3D" id="3.40.50.150">
    <property type="entry name" value="Vaccinia Virus protein VP39"/>
    <property type="match status" value="1"/>
</dbReference>
<dbReference type="PROSITE" id="PS00092">
    <property type="entry name" value="N6_MTASE"/>
    <property type="match status" value="1"/>
</dbReference>
<feature type="domain" description="Methyltransferase small" evidence="4">
    <location>
        <begin position="9"/>
        <end position="96"/>
    </location>
</feature>
<comment type="caution">
    <text evidence="5">The sequence shown here is derived from an EMBL/GenBank/DDBJ whole genome shotgun (WGS) entry which is preliminary data.</text>
</comment>
<keyword evidence="3" id="KW-1133">Transmembrane helix</keyword>
<proteinExistence type="inferred from homology"/>
<dbReference type="CDD" id="cd02440">
    <property type="entry name" value="AdoMet_MTases"/>
    <property type="match status" value="1"/>
</dbReference>
<accession>A0A423SIJ9</accession>
<dbReference type="EMBL" id="QCYY01003329">
    <property type="protein sequence ID" value="ROT64088.1"/>
    <property type="molecule type" value="Genomic_DNA"/>
</dbReference>
<name>A0A423SIJ9_PENVA</name>
<dbReference type="GO" id="GO:0003676">
    <property type="term" value="F:nucleic acid binding"/>
    <property type="evidence" value="ECO:0007669"/>
    <property type="project" value="InterPro"/>
</dbReference>